<proteinExistence type="predicted"/>
<evidence type="ECO:0000313" key="3">
    <source>
        <dbReference type="EMBL" id="GFD29825.1"/>
    </source>
</evidence>
<sequence>VGTDPRVLVNQTKSVSEGLETILTQSITRKEANSVARQIKEETSSLIKLEDLAKLVSHVQPTFKDIDLPKDDPVIVVDDTDEDEEDEIHAATNDETGDTLVPKSSSQSSQIQKLTNKVLILQCQKHKLELEKNKAEVALLRAQPSFPNMEQLNELL</sequence>
<evidence type="ECO:0000256" key="2">
    <source>
        <dbReference type="SAM" id="MobiDB-lite"/>
    </source>
</evidence>
<feature type="non-terminal residue" evidence="3">
    <location>
        <position position="156"/>
    </location>
</feature>
<evidence type="ECO:0000256" key="1">
    <source>
        <dbReference type="SAM" id="Coils"/>
    </source>
</evidence>
<reference evidence="3" key="1">
    <citation type="journal article" date="2019" name="Sci. Rep.">
        <title>Draft genome of Tanacetum cinerariifolium, the natural source of mosquito coil.</title>
        <authorList>
            <person name="Yamashiro T."/>
            <person name="Shiraishi A."/>
            <person name="Satake H."/>
            <person name="Nakayama K."/>
        </authorList>
    </citation>
    <scope>NUCLEOTIDE SEQUENCE</scope>
</reference>
<keyword evidence="1" id="KW-0175">Coiled coil</keyword>
<feature type="region of interest" description="Disordered" evidence="2">
    <location>
        <begin position="80"/>
        <end position="107"/>
    </location>
</feature>
<dbReference type="AlphaFoldDB" id="A0A699V3K0"/>
<comment type="caution">
    <text evidence="3">The sequence shown here is derived from an EMBL/GenBank/DDBJ whole genome shotgun (WGS) entry which is preliminary data.</text>
</comment>
<organism evidence="3">
    <name type="scientific">Tanacetum cinerariifolium</name>
    <name type="common">Dalmatian daisy</name>
    <name type="synonym">Chrysanthemum cinerariifolium</name>
    <dbReference type="NCBI Taxonomy" id="118510"/>
    <lineage>
        <taxon>Eukaryota</taxon>
        <taxon>Viridiplantae</taxon>
        <taxon>Streptophyta</taxon>
        <taxon>Embryophyta</taxon>
        <taxon>Tracheophyta</taxon>
        <taxon>Spermatophyta</taxon>
        <taxon>Magnoliopsida</taxon>
        <taxon>eudicotyledons</taxon>
        <taxon>Gunneridae</taxon>
        <taxon>Pentapetalae</taxon>
        <taxon>asterids</taxon>
        <taxon>campanulids</taxon>
        <taxon>Asterales</taxon>
        <taxon>Asteraceae</taxon>
        <taxon>Asteroideae</taxon>
        <taxon>Anthemideae</taxon>
        <taxon>Anthemidinae</taxon>
        <taxon>Tanacetum</taxon>
    </lineage>
</organism>
<gene>
    <name evidence="3" type="ORF">Tci_901794</name>
</gene>
<feature type="non-terminal residue" evidence="3">
    <location>
        <position position="1"/>
    </location>
</feature>
<accession>A0A699V3K0</accession>
<feature type="coiled-coil region" evidence="1">
    <location>
        <begin position="111"/>
        <end position="143"/>
    </location>
</feature>
<name>A0A699V3K0_TANCI</name>
<protein>
    <submittedName>
        <fullName evidence="3">Uncharacterized protein</fullName>
    </submittedName>
</protein>
<dbReference type="EMBL" id="BKCJ011398383">
    <property type="protein sequence ID" value="GFD29825.1"/>
    <property type="molecule type" value="Genomic_DNA"/>
</dbReference>